<comment type="caution">
    <text evidence="8">The sequence shown here is derived from an EMBL/GenBank/DDBJ whole genome shotgun (WGS) entry which is preliminary data.</text>
</comment>
<comment type="function">
    <text evidence="1">Required for the transposition of the insertion element.</text>
</comment>
<dbReference type="Proteomes" id="UP000249065">
    <property type="component" value="Unassembled WGS sequence"/>
</dbReference>
<dbReference type="InterPro" id="IPR025246">
    <property type="entry name" value="IS30-like_HTH"/>
</dbReference>
<accession>A0A327M3H3</accession>
<dbReference type="AlphaFoldDB" id="A0A327M3H3"/>
<dbReference type="SUPFAM" id="SSF53098">
    <property type="entry name" value="Ribonuclease H-like"/>
    <property type="match status" value="1"/>
</dbReference>
<dbReference type="RefSeq" id="WP_111472752.1">
    <property type="nucleotide sequence ID" value="NZ_QLIX01000045.1"/>
</dbReference>
<reference evidence="9" key="1">
    <citation type="submission" date="2018-06" db="EMBL/GenBank/DDBJ databases">
        <authorList>
            <person name="Khan S.A."/>
        </authorList>
    </citation>
    <scope>NUCLEOTIDE SEQUENCE [LARGE SCALE GENOMIC DNA]</scope>
    <source>
        <strain evidence="9">DB-1506</strain>
    </source>
</reference>
<dbReference type="NCBIfam" id="NF033563">
    <property type="entry name" value="transpos_IS30"/>
    <property type="match status" value="2"/>
</dbReference>
<gene>
    <name evidence="8" type="ORF">DOO78_25740</name>
</gene>
<feature type="compositionally biased region" description="Basic residues" evidence="6">
    <location>
        <begin position="1"/>
        <end position="17"/>
    </location>
</feature>
<dbReference type="InterPro" id="IPR053392">
    <property type="entry name" value="Transposase_IS30-like"/>
</dbReference>
<organism evidence="8 9">
    <name type="scientific">Roseicella frigidaeris</name>
    <dbReference type="NCBI Taxonomy" id="2230885"/>
    <lineage>
        <taxon>Bacteria</taxon>
        <taxon>Pseudomonadati</taxon>
        <taxon>Pseudomonadota</taxon>
        <taxon>Alphaproteobacteria</taxon>
        <taxon>Acetobacterales</taxon>
        <taxon>Roseomonadaceae</taxon>
        <taxon>Roseicella</taxon>
    </lineage>
</organism>
<evidence type="ECO:0000313" key="8">
    <source>
        <dbReference type="EMBL" id="RAI54618.1"/>
    </source>
</evidence>
<evidence type="ECO:0000256" key="6">
    <source>
        <dbReference type="SAM" id="MobiDB-lite"/>
    </source>
</evidence>
<proteinExistence type="inferred from homology"/>
<evidence type="ECO:0000256" key="4">
    <source>
        <dbReference type="ARBA" id="ARBA00023125"/>
    </source>
</evidence>
<evidence type="ECO:0000256" key="3">
    <source>
        <dbReference type="ARBA" id="ARBA00022578"/>
    </source>
</evidence>
<keyword evidence="9" id="KW-1185">Reference proteome</keyword>
<dbReference type="GO" id="GO:0006313">
    <property type="term" value="P:DNA transposition"/>
    <property type="evidence" value="ECO:0007669"/>
    <property type="project" value="InterPro"/>
</dbReference>
<dbReference type="InterPro" id="IPR001584">
    <property type="entry name" value="Integrase_cat-core"/>
</dbReference>
<dbReference type="Gene3D" id="3.30.420.10">
    <property type="entry name" value="Ribonuclease H-like superfamily/Ribonuclease H"/>
    <property type="match status" value="1"/>
</dbReference>
<sequence length="466" mass="51444">MAGRRRSDRKLRGKLRSPGRPPVARQEHRHRFWAFIAAGKTSEDAAMEVGVSQPVGTRWFRQAGGMAPSHLARSAKPPSGRYLSFAEREEIALLRVEGLGVRELARRVGRAPSTISRELRRNAATRGGELDYRATTAQWHAERVGRRPKAAKLATNPELRSYVQERLGGAVGVPGRAAVPGPAVSWKGRRHGRRQHRRWGLAWSPQQIAERLRIDYPNEGRMRISHEAIYQALYIQGRGALKRELTACLRTGRALRVPRARMQGRGKSFVTPEILISERPAEAEDRAVPGHWEGDLILGLNRSAIGTLVERTTRFTMLLHLPPMEGHGVGPRAKNGPALAGHGAEAVRDAITGTITTLPEQVRRSLTWDQGSEMAQHARLRVETGLAVYFCDPHSPWQRGSNENTNGLLRQYFPKGTDLSVHSADELAAVAAALNSRPRKTLGWRTPAEALDAALQSVQKGVATTA</sequence>
<dbReference type="InterPro" id="IPR051917">
    <property type="entry name" value="Transposase-Integrase"/>
</dbReference>
<evidence type="ECO:0000256" key="1">
    <source>
        <dbReference type="ARBA" id="ARBA00002190"/>
    </source>
</evidence>
<evidence type="ECO:0000256" key="5">
    <source>
        <dbReference type="ARBA" id="ARBA00023172"/>
    </source>
</evidence>
<dbReference type="Pfam" id="PF13936">
    <property type="entry name" value="HTH_38"/>
    <property type="match status" value="1"/>
</dbReference>
<protein>
    <submittedName>
        <fullName evidence="8">IS30 family transposase</fullName>
    </submittedName>
</protein>
<evidence type="ECO:0000313" key="9">
    <source>
        <dbReference type="Proteomes" id="UP000249065"/>
    </source>
</evidence>
<feature type="domain" description="Integrase catalytic" evidence="7">
    <location>
        <begin position="276"/>
        <end position="455"/>
    </location>
</feature>
<dbReference type="GO" id="GO:0003677">
    <property type="term" value="F:DNA binding"/>
    <property type="evidence" value="ECO:0007669"/>
    <property type="project" value="UniProtKB-KW"/>
</dbReference>
<dbReference type="InterPro" id="IPR012337">
    <property type="entry name" value="RNaseH-like_sf"/>
</dbReference>
<dbReference type="InterPro" id="IPR036397">
    <property type="entry name" value="RNaseH_sf"/>
</dbReference>
<keyword evidence="3" id="KW-0815">Transposition</keyword>
<dbReference type="EMBL" id="QLIX01000045">
    <property type="protein sequence ID" value="RAI54618.1"/>
    <property type="molecule type" value="Genomic_DNA"/>
</dbReference>
<dbReference type="PROSITE" id="PS01043">
    <property type="entry name" value="TRANSPOSASE_IS30"/>
    <property type="match status" value="1"/>
</dbReference>
<dbReference type="PROSITE" id="PS50994">
    <property type="entry name" value="INTEGRASE"/>
    <property type="match status" value="1"/>
</dbReference>
<feature type="region of interest" description="Disordered" evidence="6">
    <location>
        <begin position="1"/>
        <end position="25"/>
    </location>
</feature>
<dbReference type="GO" id="GO:0005829">
    <property type="term" value="C:cytosol"/>
    <property type="evidence" value="ECO:0007669"/>
    <property type="project" value="TreeGrafter"/>
</dbReference>
<dbReference type="OrthoDB" id="9803231at2"/>
<dbReference type="GO" id="GO:0015074">
    <property type="term" value="P:DNA integration"/>
    <property type="evidence" value="ECO:0007669"/>
    <property type="project" value="InterPro"/>
</dbReference>
<evidence type="ECO:0000256" key="2">
    <source>
        <dbReference type="ARBA" id="ARBA00006363"/>
    </source>
</evidence>
<name>A0A327M3H3_9PROT</name>
<comment type="similarity">
    <text evidence="2">Belongs to the transposase IS30 family.</text>
</comment>
<evidence type="ECO:0000259" key="7">
    <source>
        <dbReference type="PROSITE" id="PS50994"/>
    </source>
</evidence>
<keyword evidence="5" id="KW-0233">DNA recombination</keyword>
<dbReference type="GO" id="GO:0004803">
    <property type="term" value="F:transposase activity"/>
    <property type="evidence" value="ECO:0007669"/>
    <property type="project" value="InterPro"/>
</dbReference>
<dbReference type="InterPro" id="IPR001598">
    <property type="entry name" value="Transposase_IS30_CS"/>
</dbReference>
<keyword evidence="4" id="KW-0238">DNA-binding</keyword>
<dbReference type="PANTHER" id="PTHR10948:SF23">
    <property type="entry name" value="TRANSPOSASE INSI FOR INSERTION SEQUENCE ELEMENT IS30A-RELATED"/>
    <property type="match status" value="1"/>
</dbReference>
<dbReference type="PANTHER" id="PTHR10948">
    <property type="entry name" value="TRANSPOSASE"/>
    <property type="match status" value="1"/>
</dbReference>